<dbReference type="WBParaSite" id="ASIM_0001118901-mRNA-1">
    <property type="protein sequence ID" value="ASIM_0001118901-mRNA-1"/>
    <property type="gene ID" value="ASIM_0001118901"/>
</dbReference>
<dbReference type="AlphaFoldDB" id="A0A0M3JT53"/>
<accession>A0A0M3JT53</accession>
<proteinExistence type="predicted"/>
<evidence type="ECO:0000313" key="2">
    <source>
        <dbReference type="Proteomes" id="UP000267096"/>
    </source>
</evidence>
<protein>
    <submittedName>
        <fullName evidence="1 3">Uncharacterized protein</fullName>
    </submittedName>
</protein>
<organism evidence="3">
    <name type="scientific">Anisakis simplex</name>
    <name type="common">Herring worm</name>
    <dbReference type="NCBI Taxonomy" id="6269"/>
    <lineage>
        <taxon>Eukaryota</taxon>
        <taxon>Metazoa</taxon>
        <taxon>Ecdysozoa</taxon>
        <taxon>Nematoda</taxon>
        <taxon>Chromadorea</taxon>
        <taxon>Rhabditida</taxon>
        <taxon>Spirurina</taxon>
        <taxon>Ascaridomorpha</taxon>
        <taxon>Ascaridoidea</taxon>
        <taxon>Anisakidae</taxon>
        <taxon>Anisakis</taxon>
        <taxon>Anisakis simplex complex</taxon>
    </lineage>
</organism>
<dbReference type="Proteomes" id="UP000267096">
    <property type="component" value="Unassembled WGS sequence"/>
</dbReference>
<gene>
    <name evidence="1" type="ORF">ASIM_LOCUS10747</name>
</gene>
<reference evidence="3" key="1">
    <citation type="submission" date="2017-02" db="UniProtKB">
        <authorList>
            <consortium name="WormBaseParasite"/>
        </authorList>
    </citation>
    <scope>IDENTIFICATION</scope>
</reference>
<dbReference type="EMBL" id="UYRR01031016">
    <property type="protein sequence ID" value="VDK43577.1"/>
    <property type="molecule type" value="Genomic_DNA"/>
</dbReference>
<evidence type="ECO:0000313" key="3">
    <source>
        <dbReference type="WBParaSite" id="ASIM_0001118901-mRNA-1"/>
    </source>
</evidence>
<keyword evidence="2" id="KW-1185">Reference proteome</keyword>
<sequence length="130" mass="14683">MSHRAMLHLEALDVYDSEVGGDNIDRSSVWRCVPVEFSQRWVICRRLVHLVTMDRHSLGDDAAAAAAVGWLWKGCVADRSTLVIASHQRIASRLLFSAVWPDMAQACLVSFRDSDVCVHSTRRPYFIQLV</sequence>
<name>A0A0M3JT53_ANISI</name>
<evidence type="ECO:0000313" key="1">
    <source>
        <dbReference type="EMBL" id="VDK43577.1"/>
    </source>
</evidence>
<reference evidence="1 2" key="2">
    <citation type="submission" date="2018-11" db="EMBL/GenBank/DDBJ databases">
        <authorList>
            <consortium name="Pathogen Informatics"/>
        </authorList>
    </citation>
    <scope>NUCLEOTIDE SEQUENCE [LARGE SCALE GENOMIC DNA]</scope>
</reference>